<keyword evidence="17" id="KW-1185">Reference proteome</keyword>
<dbReference type="InterPro" id="IPR035965">
    <property type="entry name" value="PAS-like_dom_sf"/>
</dbReference>
<evidence type="ECO:0000256" key="2">
    <source>
        <dbReference type="ARBA" id="ARBA00004651"/>
    </source>
</evidence>
<evidence type="ECO:0000256" key="13">
    <source>
        <dbReference type="SAM" id="Coils"/>
    </source>
</evidence>
<dbReference type="SUPFAM" id="SSF47384">
    <property type="entry name" value="Homodimeric domain of signal transducing histidine kinase"/>
    <property type="match status" value="1"/>
</dbReference>
<evidence type="ECO:0000256" key="9">
    <source>
        <dbReference type="ARBA" id="ARBA00022989"/>
    </source>
</evidence>
<dbReference type="Pfam" id="PF00072">
    <property type="entry name" value="Response_reg"/>
    <property type="match status" value="1"/>
</dbReference>
<evidence type="ECO:0000259" key="14">
    <source>
        <dbReference type="PROSITE" id="PS50110"/>
    </source>
</evidence>
<protein>
    <recommendedName>
        <fullName evidence="3">histidine kinase</fullName>
        <ecNumber evidence="3">2.7.13.3</ecNumber>
    </recommendedName>
</protein>
<proteinExistence type="predicted"/>
<keyword evidence="8" id="KW-0067">ATP-binding</keyword>
<comment type="caution">
    <text evidence="16">The sequence shown here is derived from an EMBL/GenBank/DDBJ whole genome shotgun (WGS) entry which is preliminary data.</text>
</comment>
<dbReference type="AlphaFoldDB" id="A0A6L7GFC5"/>
<dbReference type="InterPro" id="IPR011006">
    <property type="entry name" value="CheY-like_superfamily"/>
</dbReference>
<evidence type="ECO:0000256" key="4">
    <source>
        <dbReference type="ARBA" id="ARBA00022475"/>
    </source>
</evidence>
<feature type="modified residue" description="4-aspartylphosphate" evidence="12">
    <location>
        <position position="377"/>
    </location>
</feature>
<dbReference type="GO" id="GO:0005886">
    <property type="term" value="C:plasma membrane"/>
    <property type="evidence" value="ECO:0007669"/>
    <property type="project" value="UniProtKB-SubCell"/>
</dbReference>
<evidence type="ECO:0000256" key="1">
    <source>
        <dbReference type="ARBA" id="ARBA00000085"/>
    </source>
</evidence>
<dbReference type="CDD" id="cd00130">
    <property type="entry name" value="PAS"/>
    <property type="match status" value="1"/>
</dbReference>
<keyword evidence="5 12" id="KW-0597">Phosphoprotein</keyword>
<sequence>MNLPPVLQQFWATMGMTDLKDLPPAQRAEILAARLERSERALREAETALEKRMKELFKANQDLGLREKELAQKLEIESSLLLGALSTVLMASIYGERERGFSVSDSAATILGLPEGEEATLESLMASLHALDRERMMREGMLFFRKMEPGVAHRFGHRIVRQDTGETRWLDWSIRRESHSETRPGYLLATVRDVTEERRNERQVRALQLRAERRLAELSRLQSELSTAKGRVEGALADRNRFISEMAHAIRTPLAALSGALELLRRDVGGQAGDDLAVARAASEQLGEVASRLIEEAAQDEADLPALAQRVTSIEKPLAGALMPERPKVLVAEDTESNRYVMERLLAELGCDVTCVQNGAAAVEAVRRVGFDLVLMDVMMPIMNGEQATQTIRGLAGPASRTPIIGVTAHSLQSERERLLSAGMTACLAKPVRREALETAIQTALISSRDVGLDAARFDHDLFRRAFLDLPKAYRERMRQAAKTDISNYAADVLTAVDTDDEEALSMASHSLIGVSLNVGAIGIVEELAHYREIRPSGDASIEVFRKAVASCLLAIDDLYTALVEGAQ</sequence>
<evidence type="ECO:0000259" key="15">
    <source>
        <dbReference type="PROSITE" id="PS50113"/>
    </source>
</evidence>
<keyword evidence="6" id="KW-0812">Transmembrane</keyword>
<evidence type="ECO:0000256" key="12">
    <source>
        <dbReference type="PROSITE-ProRule" id="PRU00169"/>
    </source>
</evidence>
<evidence type="ECO:0000256" key="7">
    <source>
        <dbReference type="ARBA" id="ARBA00022741"/>
    </source>
</evidence>
<dbReference type="CDD" id="cd00082">
    <property type="entry name" value="HisKA"/>
    <property type="match status" value="1"/>
</dbReference>
<evidence type="ECO:0000256" key="5">
    <source>
        <dbReference type="ARBA" id="ARBA00022553"/>
    </source>
</evidence>
<dbReference type="Gene3D" id="3.30.450.20">
    <property type="entry name" value="PAS domain"/>
    <property type="match status" value="1"/>
</dbReference>
<dbReference type="Gene3D" id="3.40.50.2300">
    <property type="match status" value="1"/>
</dbReference>
<evidence type="ECO:0000313" key="16">
    <source>
        <dbReference type="EMBL" id="MXP14185.1"/>
    </source>
</evidence>
<dbReference type="PANTHER" id="PTHR45339">
    <property type="entry name" value="HYBRID SIGNAL TRANSDUCTION HISTIDINE KINASE J"/>
    <property type="match status" value="1"/>
</dbReference>
<dbReference type="PANTHER" id="PTHR45339:SF1">
    <property type="entry name" value="HYBRID SIGNAL TRANSDUCTION HISTIDINE KINASE J"/>
    <property type="match status" value="1"/>
</dbReference>
<dbReference type="InterPro" id="IPR003661">
    <property type="entry name" value="HisK_dim/P_dom"/>
</dbReference>
<keyword evidence="13" id="KW-0175">Coiled coil</keyword>
<keyword evidence="10" id="KW-0902">Two-component regulatory system</keyword>
<dbReference type="InterPro" id="IPR000700">
    <property type="entry name" value="PAS-assoc_C"/>
</dbReference>
<gene>
    <name evidence="16" type="ORF">GRI44_05410</name>
</gene>
<feature type="domain" description="PAC" evidence="15">
    <location>
        <begin position="153"/>
        <end position="206"/>
    </location>
</feature>
<dbReference type="GO" id="GO:0000155">
    <property type="term" value="F:phosphorelay sensor kinase activity"/>
    <property type="evidence" value="ECO:0007669"/>
    <property type="project" value="InterPro"/>
</dbReference>
<accession>A0A6L7GFC5</accession>
<feature type="coiled-coil region" evidence="13">
    <location>
        <begin position="25"/>
        <end position="62"/>
    </location>
</feature>
<evidence type="ECO:0000256" key="11">
    <source>
        <dbReference type="ARBA" id="ARBA00023136"/>
    </source>
</evidence>
<comment type="catalytic activity">
    <reaction evidence="1">
        <text>ATP + protein L-histidine = ADP + protein N-phospho-L-histidine.</text>
        <dbReference type="EC" id="2.7.13.3"/>
    </reaction>
</comment>
<dbReference type="Proteomes" id="UP000473531">
    <property type="component" value="Unassembled WGS sequence"/>
</dbReference>
<dbReference type="EMBL" id="WTYU01000001">
    <property type="protein sequence ID" value="MXP14185.1"/>
    <property type="molecule type" value="Genomic_DNA"/>
</dbReference>
<dbReference type="SUPFAM" id="SSF47226">
    <property type="entry name" value="Histidine-containing phosphotransfer domain, HPT domain"/>
    <property type="match status" value="1"/>
</dbReference>
<evidence type="ECO:0000313" key="17">
    <source>
        <dbReference type="Proteomes" id="UP000473531"/>
    </source>
</evidence>
<dbReference type="PROSITE" id="PS50110">
    <property type="entry name" value="RESPONSE_REGULATORY"/>
    <property type="match status" value="1"/>
</dbReference>
<reference evidence="16 17" key="1">
    <citation type="submission" date="2019-12" db="EMBL/GenBank/DDBJ databases">
        <title>Genomic-based taxomic classification of the family Erythrobacteraceae.</title>
        <authorList>
            <person name="Xu L."/>
        </authorList>
    </citation>
    <scope>NUCLEOTIDE SEQUENCE [LARGE SCALE GENOMIC DNA]</scope>
    <source>
        <strain evidence="16 17">KCTC 52259</strain>
    </source>
</reference>
<comment type="subcellular location">
    <subcellularLocation>
        <location evidence="2">Cell membrane</location>
        <topology evidence="2">Multi-pass membrane protein</topology>
    </subcellularLocation>
</comment>
<dbReference type="EC" id="2.7.13.3" evidence="3"/>
<keyword evidence="7" id="KW-0547">Nucleotide-binding</keyword>
<name>A0A6L7GFC5_9SPHN</name>
<evidence type="ECO:0000256" key="3">
    <source>
        <dbReference type="ARBA" id="ARBA00012438"/>
    </source>
</evidence>
<evidence type="ECO:0000256" key="8">
    <source>
        <dbReference type="ARBA" id="ARBA00022840"/>
    </source>
</evidence>
<dbReference type="Pfam" id="PF00512">
    <property type="entry name" value="HisKA"/>
    <property type="match status" value="1"/>
</dbReference>
<dbReference type="InterPro" id="IPR001789">
    <property type="entry name" value="Sig_transdc_resp-reg_receiver"/>
</dbReference>
<keyword evidence="4" id="KW-1003">Cell membrane</keyword>
<dbReference type="CDD" id="cd17546">
    <property type="entry name" value="REC_hyHK_CKI1_RcsC-like"/>
    <property type="match status" value="1"/>
</dbReference>
<dbReference type="SUPFAM" id="SSF52172">
    <property type="entry name" value="CheY-like"/>
    <property type="match status" value="1"/>
</dbReference>
<dbReference type="InterPro" id="IPR036641">
    <property type="entry name" value="HPT_dom_sf"/>
</dbReference>
<feature type="domain" description="Response regulatory" evidence="14">
    <location>
        <begin position="328"/>
        <end position="445"/>
    </location>
</feature>
<dbReference type="SMART" id="SM00448">
    <property type="entry name" value="REC"/>
    <property type="match status" value="1"/>
</dbReference>
<dbReference type="InterPro" id="IPR036097">
    <property type="entry name" value="HisK_dim/P_sf"/>
</dbReference>
<dbReference type="SMART" id="SM00388">
    <property type="entry name" value="HisKA"/>
    <property type="match status" value="1"/>
</dbReference>
<dbReference type="InterPro" id="IPR000014">
    <property type="entry name" value="PAS"/>
</dbReference>
<evidence type="ECO:0000256" key="10">
    <source>
        <dbReference type="ARBA" id="ARBA00023012"/>
    </source>
</evidence>
<evidence type="ECO:0000256" key="6">
    <source>
        <dbReference type="ARBA" id="ARBA00022692"/>
    </source>
</evidence>
<organism evidence="16 17">
    <name type="scientific">Allopontixanthobacter confluentis</name>
    <dbReference type="NCBI Taxonomy" id="1849021"/>
    <lineage>
        <taxon>Bacteria</taxon>
        <taxon>Pseudomonadati</taxon>
        <taxon>Pseudomonadota</taxon>
        <taxon>Alphaproteobacteria</taxon>
        <taxon>Sphingomonadales</taxon>
        <taxon>Erythrobacteraceae</taxon>
        <taxon>Allopontixanthobacter</taxon>
    </lineage>
</organism>
<dbReference type="GO" id="GO:0005524">
    <property type="term" value="F:ATP binding"/>
    <property type="evidence" value="ECO:0007669"/>
    <property type="project" value="UniProtKB-KW"/>
</dbReference>
<dbReference type="SUPFAM" id="SSF55785">
    <property type="entry name" value="PYP-like sensor domain (PAS domain)"/>
    <property type="match status" value="1"/>
</dbReference>
<keyword evidence="11" id="KW-0472">Membrane</keyword>
<keyword evidence="9" id="KW-1133">Transmembrane helix</keyword>
<dbReference type="PROSITE" id="PS50113">
    <property type="entry name" value="PAC"/>
    <property type="match status" value="1"/>
</dbReference>
<dbReference type="Gene3D" id="1.10.287.130">
    <property type="match status" value="1"/>
</dbReference>